<evidence type="ECO:0000313" key="2">
    <source>
        <dbReference type="EMBL" id="EJW01524.1"/>
    </source>
</evidence>
<reference evidence="3" key="2">
    <citation type="submission" date="2015-07" db="EMBL/GenBank/DDBJ databases">
        <title>Contrasting host-pathogen interactions and genome evolution in two generalist and specialist microsporidian pathogens of mosquitoes.</title>
        <authorList>
            <consortium name="The Broad Institute Genomics Platform"/>
            <consortium name="The Broad Institute Genome Sequencing Center for Infectious Disease"/>
            <person name="Cuomo C.A."/>
            <person name="Sanscrainte N.D."/>
            <person name="Goldberg J.M."/>
            <person name="Heiman D."/>
            <person name="Young S."/>
            <person name="Zeng Q."/>
            <person name="Becnel J.J."/>
            <person name="Birren B.W."/>
        </authorList>
    </citation>
    <scope>NUCLEOTIDE SEQUENCE [LARGE SCALE GENOMIC DNA]</scope>
    <source>
        <strain evidence="3">USNM 41457</strain>
    </source>
</reference>
<keyword evidence="1" id="KW-0472">Membrane</keyword>
<evidence type="ECO:0000313" key="3">
    <source>
        <dbReference type="Proteomes" id="UP000003163"/>
    </source>
</evidence>
<keyword evidence="1" id="KW-0812">Transmembrane</keyword>
<dbReference type="HOGENOM" id="CLU_2015240_0_0_1"/>
<dbReference type="InParanoid" id="J9D1S0"/>
<name>J9D1S0_EDHAE</name>
<proteinExistence type="predicted"/>
<evidence type="ECO:0000256" key="1">
    <source>
        <dbReference type="SAM" id="Phobius"/>
    </source>
</evidence>
<dbReference type="VEuPathDB" id="MicrosporidiaDB:EDEG_03903"/>
<gene>
    <name evidence="2" type="ORF">EDEG_03903</name>
</gene>
<keyword evidence="3" id="KW-1185">Reference proteome</keyword>
<accession>J9D1S0</accession>
<organism evidence="2 3">
    <name type="scientific">Edhazardia aedis (strain USNM 41457)</name>
    <name type="common">Microsporidian parasite</name>
    <dbReference type="NCBI Taxonomy" id="1003232"/>
    <lineage>
        <taxon>Eukaryota</taxon>
        <taxon>Fungi</taxon>
        <taxon>Fungi incertae sedis</taxon>
        <taxon>Microsporidia</taxon>
        <taxon>Edhazardia</taxon>
    </lineage>
</organism>
<comment type="caution">
    <text evidence="2">The sequence shown here is derived from an EMBL/GenBank/DDBJ whole genome shotgun (WGS) entry which is preliminary data.</text>
</comment>
<feature type="transmembrane region" description="Helical" evidence="1">
    <location>
        <begin position="85"/>
        <end position="113"/>
    </location>
</feature>
<dbReference type="AlphaFoldDB" id="J9D1S0"/>
<keyword evidence="1" id="KW-1133">Transmembrane helix</keyword>
<dbReference type="EMBL" id="AFBI03000143">
    <property type="protein sequence ID" value="EJW01524.1"/>
    <property type="molecule type" value="Genomic_DNA"/>
</dbReference>
<dbReference type="Proteomes" id="UP000003163">
    <property type="component" value="Unassembled WGS sequence"/>
</dbReference>
<protein>
    <submittedName>
        <fullName evidence="2">Uncharacterized protein</fullName>
    </submittedName>
</protein>
<sequence length="123" mass="14971">MAHISHSKDNIKKSICLNPFQLRVYICYYFNNPSRIWKITALIFIFFPKRSFRILIFTTNIDYLHKYAPITLKPFEVCSTIISCFFIRFFSAIFFLIAFFFIFHVLFLHCFWLSKIFILIYHK</sequence>
<reference evidence="2 3" key="1">
    <citation type="submission" date="2011-08" db="EMBL/GenBank/DDBJ databases">
        <authorList>
            <person name="Liu Z.J."/>
            <person name="Shi F.L."/>
            <person name="Lu J.Q."/>
            <person name="Li M."/>
            <person name="Wang Z.L."/>
        </authorList>
    </citation>
    <scope>NUCLEOTIDE SEQUENCE [LARGE SCALE GENOMIC DNA]</scope>
    <source>
        <strain evidence="2 3">USNM 41457</strain>
    </source>
</reference>